<evidence type="ECO:0000313" key="8">
    <source>
        <dbReference type="Proteomes" id="UP000606786"/>
    </source>
</evidence>
<protein>
    <recommendedName>
        <fullName evidence="6">Gustatory receptor</fullName>
    </recommendedName>
</protein>
<feature type="transmembrane region" description="Helical" evidence="6">
    <location>
        <begin position="89"/>
        <end position="108"/>
    </location>
</feature>
<evidence type="ECO:0000256" key="1">
    <source>
        <dbReference type="ARBA" id="ARBA00004651"/>
    </source>
</evidence>
<dbReference type="Pfam" id="PF08395">
    <property type="entry name" value="7tm_7"/>
    <property type="match status" value="1"/>
</dbReference>
<keyword evidence="6" id="KW-0675">Receptor</keyword>
<evidence type="ECO:0000256" key="4">
    <source>
        <dbReference type="ARBA" id="ARBA00022989"/>
    </source>
</evidence>
<feature type="transmembrane region" description="Helical" evidence="6">
    <location>
        <begin position="261"/>
        <end position="282"/>
    </location>
</feature>
<evidence type="ECO:0000256" key="6">
    <source>
        <dbReference type="RuleBase" id="RU363108"/>
    </source>
</evidence>
<comment type="function">
    <text evidence="6">Gustatory receptor which mediates acceptance or avoidance behavior, depending on its substrates.</text>
</comment>
<accession>A0A811U987</accession>
<dbReference type="GO" id="GO:0005886">
    <property type="term" value="C:plasma membrane"/>
    <property type="evidence" value="ECO:0007669"/>
    <property type="project" value="UniProtKB-SubCell"/>
</dbReference>
<feature type="transmembrane region" description="Helical" evidence="6">
    <location>
        <begin position="150"/>
        <end position="168"/>
    </location>
</feature>
<keyword evidence="8" id="KW-1185">Reference proteome</keyword>
<proteinExistence type="inferred from homology"/>
<keyword evidence="6" id="KW-0807">Transducer</keyword>
<keyword evidence="3 6" id="KW-0812">Transmembrane</keyword>
<keyword evidence="2 6" id="KW-1003">Cell membrane</keyword>
<gene>
    <name evidence="7" type="ORF">CCAP1982_LOCUS2696</name>
</gene>
<comment type="subcellular location">
    <subcellularLocation>
        <location evidence="1 6">Cell membrane</location>
        <topology evidence="1 6">Multi-pass membrane protein</topology>
    </subcellularLocation>
</comment>
<name>A0A811U987_CERCA</name>
<feature type="transmembrane region" description="Helical" evidence="6">
    <location>
        <begin position="18"/>
        <end position="36"/>
    </location>
</feature>
<comment type="caution">
    <text evidence="7">The sequence shown here is derived from an EMBL/GenBank/DDBJ whole genome shotgun (WGS) entry which is preliminary data.</text>
</comment>
<dbReference type="AlphaFoldDB" id="A0A811U987"/>
<evidence type="ECO:0000256" key="5">
    <source>
        <dbReference type="ARBA" id="ARBA00023136"/>
    </source>
</evidence>
<feature type="transmembrane region" description="Helical" evidence="6">
    <location>
        <begin position="48"/>
        <end position="69"/>
    </location>
</feature>
<comment type="similarity">
    <text evidence="6">Belongs to the insect chemoreceptor superfamily. Gustatory receptor (GR) family.</text>
</comment>
<reference evidence="7" key="1">
    <citation type="submission" date="2020-11" db="EMBL/GenBank/DDBJ databases">
        <authorList>
            <person name="Whitehead M."/>
        </authorList>
    </citation>
    <scope>NUCLEOTIDE SEQUENCE</scope>
    <source>
        <strain evidence="7">EGII</strain>
    </source>
</reference>
<dbReference type="EMBL" id="CAJHJT010000001">
    <property type="protein sequence ID" value="CAD6993903.1"/>
    <property type="molecule type" value="Genomic_DNA"/>
</dbReference>
<dbReference type="GO" id="GO:0007165">
    <property type="term" value="P:signal transduction"/>
    <property type="evidence" value="ECO:0007669"/>
    <property type="project" value="UniProtKB-KW"/>
</dbReference>
<sequence>MRPATYTSSALVSALTPYFWAFSLFAVVLPPCVILRTVPTQRQWSLQLFRAFFALYILAQLATSCRVTYINSAMISRFVVRSSSDGITWLLSLGINVVQLIVQIVLYYQALTGHQLLTNMLFNVMELERDIRQHCKNECTLASIRWRFRLRIGVWFLIICIVFPYLNYELATTSLTPLPRVLTVLFCTIVQLKGVEYCMNAQLVQELLHLVQKQLLHLRHELLRCEDVERRRIIYTDLQTNQNLLSRIWDLLNQVERYFCIPMLTLFFYNGFSITQTIHWGYINFELDDLNLRLCRIAFAVVIITTLFIPCYFSQCCIDEYNRFGTMLHKLKTVGIDELLAMRLQEYSLQLMHQQMMFTCGGLFDINLKNFGAVRKLA</sequence>
<keyword evidence="5 6" id="KW-0472">Membrane</keyword>
<organism evidence="7 8">
    <name type="scientific">Ceratitis capitata</name>
    <name type="common">Mediterranean fruit fly</name>
    <name type="synonym">Tephritis capitata</name>
    <dbReference type="NCBI Taxonomy" id="7213"/>
    <lineage>
        <taxon>Eukaryota</taxon>
        <taxon>Metazoa</taxon>
        <taxon>Ecdysozoa</taxon>
        <taxon>Arthropoda</taxon>
        <taxon>Hexapoda</taxon>
        <taxon>Insecta</taxon>
        <taxon>Pterygota</taxon>
        <taxon>Neoptera</taxon>
        <taxon>Endopterygota</taxon>
        <taxon>Diptera</taxon>
        <taxon>Brachycera</taxon>
        <taxon>Muscomorpha</taxon>
        <taxon>Tephritoidea</taxon>
        <taxon>Tephritidae</taxon>
        <taxon>Ceratitis</taxon>
        <taxon>Ceratitis</taxon>
    </lineage>
</organism>
<evidence type="ECO:0000256" key="2">
    <source>
        <dbReference type="ARBA" id="ARBA00022475"/>
    </source>
</evidence>
<dbReference type="InterPro" id="IPR013604">
    <property type="entry name" value="7TM_chemorcpt"/>
</dbReference>
<comment type="caution">
    <text evidence="6">Lacks conserved residue(s) required for the propagation of feature annotation.</text>
</comment>
<dbReference type="OrthoDB" id="6366728at2759"/>
<evidence type="ECO:0000313" key="7">
    <source>
        <dbReference type="EMBL" id="CAD6993903.1"/>
    </source>
</evidence>
<dbReference type="Proteomes" id="UP000606786">
    <property type="component" value="Unassembled WGS sequence"/>
</dbReference>
<evidence type="ECO:0000256" key="3">
    <source>
        <dbReference type="ARBA" id="ARBA00022692"/>
    </source>
</evidence>
<feature type="transmembrane region" description="Helical" evidence="6">
    <location>
        <begin position="294"/>
        <end position="315"/>
    </location>
</feature>
<dbReference type="GO" id="GO:0050909">
    <property type="term" value="P:sensory perception of taste"/>
    <property type="evidence" value="ECO:0007669"/>
    <property type="project" value="InterPro"/>
</dbReference>
<keyword evidence="4 6" id="KW-1133">Transmembrane helix</keyword>